<proteinExistence type="predicted"/>
<reference evidence="1 2" key="1">
    <citation type="submission" date="2021-01" db="EMBL/GenBank/DDBJ databases">
        <title>Identification and Characterization of Corynebacterium sp.</title>
        <authorList>
            <person name="Luo Q."/>
            <person name="Qu P."/>
            <person name="Chen Q."/>
        </authorList>
    </citation>
    <scope>NUCLEOTIDE SEQUENCE [LARGE SCALE GENOMIC DNA]</scope>
    <source>
        <strain evidence="1 2">MC-18</strain>
    </source>
</reference>
<dbReference type="InterPro" id="IPR021456">
    <property type="entry name" value="DUF3107"/>
</dbReference>
<dbReference type="AlphaFoldDB" id="A0AAW5I014"/>
<gene>
    <name evidence="1" type="ORF">JMN37_10215</name>
</gene>
<keyword evidence="2" id="KW-1185">Reference proteome</keyword>
<organism evidence="1 2">
    <name type="scientific">Corynebacterium lipophilum</name>
    <dbReference type="NCBI Taxonomy" id="2804918"/>
    <lineage>
        <taxon>Bacteria</taxon>
        <taxon>Bacillati</taxon>
        <taxon>Actinomycetota</taxon>
        <taxon>Actinomycetes</taxon>
        <taxon>Mycobacteriales</taxon>
        <taxon>Corynebacteriaceae</taxon>
        <taxon>Corynebacterium</taxon>
    </lineage>
</organism>
<protein>
    <submittedName>
        <fullName evidence="1">DUF3107 domain-containing protein</fullName>
    </submittedName>
</protein>
<dbReference type="EMBL" id="JAEUWV010000023">
    <property type="protein sequence ID" value="MCO6395336.1"/>
    <property type="molecule type" value="Genomic_DNA"/>
</dbReference>
<dbReference type="Pfam" id="PF11305">
    <property type="entry name" value="DUF3107"/>
    <property type="match status" value="1"/>
</dbReference>
<name>A0AAW5I014_9CORY</name>
<evidence type="ECO:0000313" key="2">
    <source>
        <dbReference type="Proteomes" id="UP001205920"/>
    </source>
</evidence>
<sequence>MDIKIGLADTARELSIAIAEGHEDVLNTVKQAIEDQTPTVTLEDDKGKKYLVCTEKIAYVELGSAQARSVGFMR</sequence>
<evidence type="ECO:0000313" key="1">
    <source>
        <dbReference type="EMBL" id="MCO6395336.1"/>
    </source>
</evidence>
<accession>A0AAW5I014</accession>
<comment type="caution">
    <text evidence="1">The sequence shown here is derived from an EMBL/GenBank/DDBJ whole genome shotgun (WGS) entry which is preliminary data.</text>
</comment>
<dbReference type="Proteomes" id="UP001205920">
    <property type="component" value="Unassembled WGS sequence"/>
</dbReference>